<dbReference type="NCBIfam" id="NF004314">
    <property type="entry name" value="PRK05710.1-3"/>
    <property type="match status" value="1"/>
</dbReference>
<dbReference type="InterPro" id="IPR000924">
    <property type="entry name" value="Glu/Gln-tRNA-synth"/>
</dbReference>
<feature type="binding site" evidence="7">
    <location>
        <position position="214"/>
    </location>
    <ligand>
        <name>L-glutamate</name>
        <dbReference type="ChEBI" id="CHEBI:29985"/>
    </ligand>
</feature>
<dbReference type="SUPFAM" id="SSF52374">
    <property type="entry name" value="Nucleotidylyl transferase"/>
    <property type="match status" value="1"/>
</dbReference>
<feature type="binding site" evidence="7">
    <location>
        <position position="111"/>
    </location>
    <ligand>
        <name>Zn(2+)</name>
        <dbReference type="ChEBI" id="CHEBI:29105"/>
    </ligand>
</feature>
<evidence type="ECO:0000259" key="9">
    <source>
        <dbReference type="Pfam" id="PF00749"/>
    </source>
</evidence>
<accession>A0A8J6JJ49</accession>
<feature type="binding site" evidence="7">
    <location>
        <position position="109"/>
    </location>
    <ligand>
        <name>Zn(2+)</name>
        <dbReference type="ChEBI" id="CHEBI:29105"/>
    </ligand>
</feature>
<dbReference type="GO" id="GO:0005524">
    <property type="term" value="F:ATP binding"/>
    <property type="evidence" value="ECO:0007669"/>
    <property type="project" value="UniProtKB-KW"/>
</dbReference>
<dbReference type="InterPro" id="IPR049940">
    <property type="entry name" value="GluQ/Sye"/>
</dbReference>
<feature type="domain" description="Glutamyl/glutaminyl-tRNA synthetase class Ib catalytic" evidence="9">
    <location>
        <begin position="6"/>
        <end position="259"/>
    </location>
</feature>
<comment type="caution">
    <text evidence="10">The sequence shown here is derived from an EMBL/GenBank/DDBJ whole genome shotgun (WGS) entry which is preliminary data.</text>
</comment>
<dbReference type="Gene3D" id="3.40.50.620">
    <property type="entry name" value="HUPs"/>
    <property type="match status" value="1"/>
</dbReference>
<feature type="short sequence motif" description="'KMSKS' region" evidence="7">
    <location>
        <begin position="252"/>
        <end position="256"/>
    </location>
</feature>
<dbReference type="GO" id="GO:0008270">
    <property type="term" value="F:zinc ion binding"/>
    <property type="evidence" value="ECO:0007669"/>
    <property type="project" value="UniProtKB-UniRule"/>
</dbReference>
<dbReference type="PANTHER" id="PTHR43311:SF1">
    <property type="entry name" value="GLUTAMYL-Q TRNA(ASP) SYNTHETASE"/>
    <property type="match status" value="1"/>
</dbReference>
<reference evidence="10" key="1">
    <citation type="submission" date="2020-08" db="EMBL/GenBank/DDBJ databases">
        <title>Genome public.</title>
        <authorList>
            <person name="Liu C."/>
            <person name="Sun Q."/>
        </authorList>
    </citation>
    <scope>NUCLEOTIDE SEQUENCE</scope>
    <source>
        <strain evidence="10">NSJ-52</strain>
    </source>
</reference>
<dbReference type="NCBIfam" id="NF004315">
    <property type="entry name" value="PRK05710.1-4"/>
    <property type="match status" value="1"/>
</dbReference>
<dbReference type="InterPro" id="IPR022380">
    <property type="entry name" value="Glu-Q_tRNA(Asp)_Synthase"/>
</dbReference>
<dbReference type="HAMAP" id="MF_01428">
    <property type="entry name" value="Glu_Q_tRNA_synth"/>
    <property type="match status" value="1"/>
</dbReference>
<evidence type="ECO:0000313" key="10">
    <source>
        <dbReference type="EMBL" id="MBC5736227.1"/>
    </source>
</evidence>
<evidence type="ECO:0000256" key="6">
    <source>
        <dbReference type="ARBA" id="ARBA00023146"/>
    </source>
</evidence>
<dbReference type="RefSeq" id="WP_186918586.1">
    <property type="nucleotide sequence ID" value="NZ_JACOPQ010000002.1"/>
</dbReference>
<keyword evidence="4 7" id="KW-0862">Zinc</keyword>
<dbReference type="InterPro" id="IPR014729">
    <property type="entry name" value="Rossmann-like_a/b/a_fold"/>
</dbReference>
<protein>
    <recommendedName>
        <fullName evidence="7">Glutamyl-Q tRNA(Asp) synthetase</fullName>
        <shortName evidence="7">Glu-Q-RSs</shortName>
        <ecNumber evidence="7">6.1.1.-</ecNumber>
    </recommendedName>
</protein>
<evidence type="ECO:0000313" key="11">
    <source>
        <dbReference type="Proteomes" id="UP000607645"/>
    </source>
</evidence>
<gene>
    <name evidence="10" type="primary">gluQRS</name>
    <name evidence="7" type="synonym">gluQ</name>
    <name evidence="10" type="ORF">H8S62_04275</name>
</gene>
<keyword evidence="6 7" id="KW-0030">Aminoacyl-tRNA synthetase</keyword>
<dbReference type="InterPro" id="IPR001412">
    <property type="entry name" value="aa-tRNA-synth_I_CS"/>
</dbReference>
<keyword evidence="8" id="KW-0648">Protein biosynthesis</keyword>
<comment type="function">
    <text evidence="7">Catalyzes the tRNA-independent activation of glutamate in presence of ATP and the subsequent transfer of glutamate onto a tRNA(Asp). Glutamate is transferred on the 2-amino-5-(4,5-dihydroxy-2-cyclopenten-1-yl) moiety of the queuosine in the wobble position of the QUC anticodon.</text>
</comment>
<dbReference type="NCBIfam" id="TIGR03838">
    <property type="entry name" value="queuosine_YadB"/>
    <property type="match status" value="1"/>
</dbReference>
<feature type="binding site" evidence="7">
    <location>
        <position position="45"/>
    </location>
    <ligand>
        <name>L-glutamate</name>
        <dbReference type="ChEBI" id="CHEBI:29985"/>
    </ligand>
</feature>
<dbReference type="GO" id="GO:0006400">
    <property type="term" value="P:tRNA modification"/>
    <property type="evidence" value="ECO:0007669"/>
    <property type="project" value="InterPro"/>
</dbReference>
<sequence length="315" mass="35591">MIQRQIKGRFAPSPSGRMHLGNLFSALLAWLSARSAGGDLVLRVEDLDPDRCRAEYAAQLADDLRWLGLDWDEGYERGGERGPYLQSLRTGSYAEAFRRLEARGLVYPCYCTRAERLAASAPHRSDGQSLYPGKCRDLTETERRRLEAEGRRPAWRVRVPDEDWAFTDGHMGRCTRNLLRDCGDFIIRRSDGVYAYQLAVAADDAAMGVTQVVRGRDLLDSTPRQLYLYRLLGLTPPEFFHVPLLTAPDGRRLSKRERDLDMGALRRRFTPAELTGLLAHLAGLLDRPEPVAARELAPHFSWDKVPRTDIAVEAV</sequence>
<dbReference type="EC" id="6.1.1.-" evidence="7"/>
<dbReference type="Proteomes" id="UP000607645">
    <property type="component" value="Unassembled WGS sequence"/>
</dbReference>
<dbReference type="PROSITE" id="PS00178">
    <property type="entry name" value="AA_TRNA_LIGASE_I"/>
    <property type="match status" value="1"/>
</dbReference>
<keyword evidence="2 7" id="KW-0479">Metal-binding</keyword>
<dbReference type="GO" id="GO:0006424">
    <property type="term" value="P:glutamyl-tRNA aminoacylation"/>
    <property type="evidence" value="ECO:0007669"/>
    <property type="project" value="InterPro"/>
</dbReference>
<evidence type="ECO:0000256" key="3">
    <source>
        <dbReference type="ARBA" id="ARBA00022741"/>
    </source>
</evidence>
<dbReference type="InterPro" id="IPR020058">
    <property type="entry name" value="Glu/Gln-tRNA-synth_Ib_cat-dom"/>
</dbReference>
<evidence type="ECO:0000256" key="7">
    <source>
        <dbReference type="HAMAP-Rule" id="MF_01428"/>
    </source>
</evidence>
<dbReference type="GO" id="GO:0004818">
    <property type="term" value="F:glutamate-tRNA ligase activity"/>
    <property type="evidence" value="ECO:0007669"/>
    <property type="project" value="TreeGrafter"/>
</dbReference>
<name>A0A8J6JJ49_9FIRM</name>
<dbReference type="GO" id="GO:0005829">
    <property type="term" value="C:cytosol"/>
    <property type="evidence" value="ECO:0007669"/>
    <property type="project" value="TreeGrafter"/>
</dbReference>
<feature type="binding site" evidence="7">
    <location>
        <begin position="9"/>
        <end position="13"/>
    </location>
    <ligand>
        <name>L-glutamate</name>
        <dbReference type="ChEBI" id="CHEBI:29985"/>
    </ligand>
</feature>
<feature type="binding site" evidence="7">
    <location>
        <position position="196"/>
    </location>
    <ligand>
        <name>L-glutamate</name>
        <dbReference type="ChEBI" id="CHEBI:29985"/>
    </ligand>
</feature>
<evidence type="ECO:0000256" key="2">
    <source>
        <dbReference type="ARBA" id="ARBA00022723"/>
    </source>
</evidence>
<dbReference type="EMBL" id="JACOPQ010000002">
    <property type="protein sequence ID" value="MBC5736227.1"/>
    <property type="molecule type" value="Genomic_DNA"/>
</dbReference>
<dbReference type="PANTHER" id="PTHR43311">
    <property type="entry name" value="GLUTAMATE--TRNA LIGASE"/>
    <property type="match status" value="1"/>
</dbReference>
<feature type="binding site" evidence="7">
    <location>
        <position position="135"/>
    </location>
    <ligand>
        <name>Zn(2+)</name>
        <dbReference type="ChEBI" id="CHEBI:29105"/>
    </ligand>
</feature>
<comment type="cofactor">
    <cofactor evidence="7">
        <name>Zn(2+)</name>
        <dbReference type="ChEBI" id="CHEBI:29105"/>
    </cofactor>
    <text evidence="7">Binds 1 zinc ion per subunit.</text>
</comment>
<evidence type="ECO:0000256" key="1">
    <source>
        <dbReference type="ARBA" id="ARBA00022598"/>
    </source>
</evidence>
<feature type="short sequence motif" description="'HIGH' region" evidence="7">
    <location>
        <begin position="12"/>
        <end position="22"/>
    </location>
</feature>
<evidence type="ECO:0000256" key="8">
    <source>
        <dbReference type="RuleBase" id="RU363037"/>
    </source>
</evidence>
<proteinExistence type="inferred from homology"/>
<organism evidence="10 11">
    <name type="scientific">Lawsonibacter faecis</name>
    <dbReference type="NCBI Taxonomy" id="2763052"/>
    <lineage>
        <taxon>Bacteria</taxon>
        <taxon>Bacillati</taxon>
        <taxon>Bacillota</taxon>
        <taxon>Clostridia</taxon>
        <taxon>Eubacteriales</taxon>
        <taxon>Oscillospiraceae</taxon>
        <taxon>Lawsonibacter</taxon>
    </lineage>
</organism>
<dbReference type="AlphaFoldDB" id="A0A8J6JJ49"/>
<dbReference type="Pfam" id="PF00749">
    <property type="entry name" value="tRNA-synt_1c"/>
    <property type="match status" value="1"/>
</dbReference>
<keyword evidence="3 7" id="KW-0547">Nucleotide-binding</keyword>
<keyword evidence="11" id="KW-1185">Reference proteome</keyword>
<evidence type="ECO:0000256" key="5">
    <source>
        <dbReference type="ARBA" id="ARBA00022840"/>
    </source>
</evidence>
<dbReference type="PRINTS" id="PR00987">
    <property type="entry name" value="TRNASYNTHGLU"/>
</dbReference>
<evidence type="ECO:0000256" key="4">
    <source>
        <dbReference type="ARBA" id="ARBA00022833"/>
    </source>
</evidence>
<keyword evidence="1 7" id="KW-0436">Ligase</keyword>
<feature type="binding site" evidence="7">
    <location>
        <position position="255"/>
    </location>
    <ligand>
        <name>ATP</name>
        <dbReference type="ChEBI" id="CHEBI:30616"/>
    </ligand>
</feature>
<feature type="binding site" evidence="7">
    <location>
        <position position="131"/>
    </location>
    <ligand>
        <name>Zn(2+)</name>
        <dbReference type="ChEBI" id="CHEBI:29105"/>
    </ligand>
</feature>
<keyword evidence="5 7" id="KW-0067">ATP-binding</keyword>
<comment type="similarity">
    <text evidence="7">Belongs to the class-I aminoacyl-tRNA synthetase family. GluQ subfamily.</text>
</comment>